<evidence type="ECO:0000313" key="3">
    <source>
        <dbReference type="Proteomes" id="UP001396334"/>
    </source>
</evidence>
<proteinExistence type="predicted"/>
<accession>A0ABR2TE78</accession>
<sequence length="66" mass="7412">MGMRRLGEQGMKARQAQTQAQQRSCGSGSGSGRSEVVRSNHNKCTLDFYFYTVSDEELHPEVFLTI</sequence>
<feature type="region of interest" description="Disordered" evidence="1">
    <location>
        <begin position="1"/>
        <end position="36"/>
    </location>
</feature>
<comment type="caution">
    <text evidence="2">The sequence shown here is derived from an EMBL/GenBank/DDBJ whole genome shotgun (WGS) entry which is preliminary data.</text>
</comment>
<protein>
    <submittedName>
        <fullName evidence="2">Uncharacterized protein</fullName>
    </submittedName>
</protein>
<name>A0ABR2TE78_9ROSI</name>
<dbReference type="Proteomes" id="UP001396334">
    <property type="component" value="Unassembled WGS sequence"/>
</dbReference>
<keyword evidence="3" id="KW-1185">Reference proteome</keyword>
<feature type="compositionally biased region" description="Low complexity" evidence="1">
    <location>
        <begin position="13"/>
        <end position="36"/>
    </location>
</feature>
<dbReference type="EMBL" id="JBBPBN010000006">
    <property type="protein sequence ID" value="KAK9035803.1"/>
    <property type="molecule type" value="Genomic_DNA"/>
</dbReference>
<gene>
    <name evidence="2" type="ORF">V6N11_077832</name>
</gene>
<evidence type="ECO:0000256" key="1">
    <source>
        <dbReference type="SAM" id="MobiDB-lite"/>
    </source>
</evidence>
<reference evidence="2 3" key="1">
    <citation type="journal article" date="2024" name="G3 (Bethesda)">
        <title>Genome assembly of Hibiscus sabdariffa L. provides insights into metabolisms of medicinal natural products.</title>
        <authorList>
            <person name="Kim T."/>
        </authorList>
    </citation>
    <scope>NUCLEOTIDE SEQUENCE [LARGE SCALE GENOMIC DNA]</scope>
    <source>
        <strain evidence="2">TK-2024</strain>
        <tissue evidence="2">Old leaves</tissue>
    </source>
</reference>
<organism evidence="2 3">
    <name type="scientific">Hibiscus sabdariffa</name>
    <name type="common">roselle</name>
    <dbReference type="NCBI Taxonomy" id="183260"/>
    <lineage>
        <taxon>Eukaryota</taxon>
        <taxon>Viridiplantae</taxon>
        <taxon>Streptophyta</taxon>
        <taxon>Embryophyta</taxon>
        <taxon>Tracheophyta</taxon>
        <taxon>Spermatophyta</taxon>
        <taxon>Magnoliopsida</taxon>
        <taxon>eudicotyledons</taxon>
        <taxon>Gunneridae</taxon>
        <taxon>Pentapetalae</taxon>
        <taxon>rosids</taxon>
        <taxon>malvids</taxon>
        <taxon>Malvales</taxon>
        <taxon>Malvaceae</taxon>
        <taxon>Malvoideae</taxon>
        <taxon>Hibiscus</taxon>
    </lineage>
</organism>
<evidence type="ECO:0000313" key="2">
    <source>
        <dbReference type="EMBL" id="KAK9035803.1"/>
    </source>
</evidence>